<feature type="transmembrane region" description="Helical" evidence="2">
    <location>
        <begin position="54"/>
        <end position="73"/>
    </location>
</feature>
<feature type="domain" description="GGDEF" evidence="3">
    <location>
        <begin position="226"/>
        <end position="357"/>
    </location>
</feature>
<dbReference type="SUPFAM" id="SSF55073">
    <property type="entry name" value="Nucleotide cyclase"/>
    <property type="match status" value="1"/>
</dbReference>
<dbReference type="EMBL" id="CP127363">
    <property type="protein sequence ID" value="WIY50147.1"/>
    <property type="molecule type" value="Genomic_DNA"/>
</dbReference>
<gene>
    <name evidence="4" type="ORF">QRO08_06110</name>
</gene>
<dbReference type="Gene3D" id="3.30.70.270">
    <property type="match status" value="1"/>
</dbReference>
<organism evidence="4 5">
    <name type="scientific">Paracidovorax citrulli</name>
    <name type="common">Acidovorax citrulli</name>
    <dbReference type="NCBI Taxonomy" id="80869"/>
    <lineage>
        <taxon>Bacteria</taxon>
        <taxon>Pseudomonadati</taxon>
        <taxon>Pseudomonadota</taxon>
        <taxon>Betaproteobacteria</taxon>
        <taxon>Burkholderiales</taxon>
        <taxon>Comamonadaceae</taxon>
        <taxon>Paracidovorax</taxon>
    </lineage>
</organism>
<accession>A0ABY9ATL6</accession>
<dbReference type="InterPro" id="IPR000160">
    <property type="entry name" value="GGDEF_dom"/>
</dbReference>
<keyword evidence="4" id="KW-0808">Transferase</keyword>
<sequence>MPSTDASAITAPLSHREGHMARKSFWVMTQRVTVMAAAVDAAFIPLFLMLGSPLLTWLNLVSIGMYAAAYALLQRHRNGAALALIWLEVVGHSAIGTWLIGWNSGFHYYLLMFIPAIVVGRGRRAATPVMLFALFVFYVGMYEFSRRHGAQAPLDPLGQSIAHAFNVAVVFAMAAYTARYYYGSVLRAERRLEEQACTDPLTGLSNRRRLAGLAQERIAQARAAGQPTSVVIADIDHFKRINDTHGHEAGDQVLVHVAELMERSSRAHDLLARWGGEEFLLVMPSCGLGDAQALAERMRAIVAGHPARRDTQAIPASLSLGVAQLRGGESLEAAIARADQALYASKEAGRNRVTTAD</sequence>
<keyword evidence="2" id="KW-1133">Transmembrane helix</keyword>
<reference evidence="4 5" key="1">
    <citation type="submission" date="2023-06" db="EMBL/GenBank/DDBJ databases">
        <authorList>
            <person name="Ham H."/>
            <person name="Park D.S."/>
        </authorList>
    </citation>
    <scope>NUCLEOTIDE SEQUENCE [LARGE SCALE GENOMIC DNA]</scope>
    <source>
        <strain evidence="4 5">KACC 17005</strain>
    </source>
</reference>
<feature type="transmembrane region" description="Helical" evidence="2">
    <location>
        <begin position="106"/>
        <end position="122"/>
    </location>
</feature>
<keyword evidence="2" id="KW-0812">Transmembrane</keyword>
<dbReference type="PROSITE" id="PS50887">
    <property type="entry name" value="GGDEF"/>
    <property type="match status" value="1"/>
</dbReference>
<feature type="transmembrane region" description="Helical" evidence="2">
    <location>
        <begin position="25"/>
        <end position="48"/>
    </location>
</feature>
<dbReference type="NCBIfam" id="TIGR00254">
    <property type="entry name" value="GGDEF"/>
    <property type="match status" value="1"/>
</dbReference>
<dbReference type="PANTHER" id="PTHR45138">
    <property type="entry name" value="REGULATORY COMPONENTS OF SENSORY TRANSDUCTION SYSTEM"/>
    <property type="match status" value="1"/>
</dbReference>
<dbReference type="PANTHER" id="PTHR45138:SF24">
    <property type="entry name" value="DIGUANYLATE CYCLASE DGCC-RELATED"/>
    <property type="match status" value="1"/>
</dbReference>
<dbReference type="GO" id="GO:0052621">
    <property type="term" value="F:diguanylate cyclase activity"/>
    <property type="evidence" value="ECO:0007669"/>
    <property type="project" value="UniProtKB-EC"/>
</dbReference>
<dbReference type="EC" id="2.7.7.65" evidence="1"/>
<dbReference type="RefSeq" id="WP_011796692.1">
    <property type="nucleotide sequence ID" value="NZ_CP023687.1"/>
</dbReference>
<evidence type="ECO:0000313" key="4">
    <source>
        <dbReference type="EMBL" id="WIY50147.1"/>
    </source>
</evidence>
<feature type="transmembrane region" description="Helical" evidence="2">
    <location>
        <begin position="165"/>
        <end position="182"/>
    </location>
</feature>
<name>A0ABY9ATL6_PARCI</name>
<evidence type="ECO:0000313" key="5">
    <source>
        <dbReference type="Proteomes" id="UP001242732"/>
    </source>
</evidence>
<evidence type="ECO:0000256" key="2">
    <source>
        <dbReference type="SAM" id="Phobius"/>
    </source>
</evidence>
<keyword evidence="5" id="KW-1185">Reference proteome</keyword>
<feature type="transmembrane region" description="Helical" evidence="2">
    <location>
        <begin position="80"/>
        <end position="100"/>
    </location>
</feature>
<evidence type="ECO:0000256" key="1">
    <source>
        <dbReference type="ARBA" id="ARBA00012528"/>
    </source>
</evidence>
<evidence type="ECO:0000259" key="3">
    <source>
        <dbReference type="PROSITE" id="PS50887"/>
    </source>
</evidence>
<keyword evidence="4" id="KW-0548">Nucleotidyltransferase</keyword>
<dbReference type="Pfam" id="PF00990">
    <property type="entry name" value="GGDEF"/>
    <property type="match status" value="1"/>
</dbReference>
<feature type="transmembrane region" description="Helical" evidence="2">
    <location>
        <begin position="129"/>
        <end position="145"/>
    </location>
</feature>
<dbReference type="CDD" id="cd01949">
    <property type="entry name" value="GGDEF"/>
    <property type="match status" value="1"/>
</dbReference>
<protein>
    <recommendedName>
        <fullName evidence="1">diguanylate cyclase</fullName>
        <ecNumber evidence="1">2.7.7.65</ecNumber>
    </recommendedName>
</protein>
<dbReference type="Proteomes" id="UP001242732">
    <property type="component" value="Chromosome"/>
</dbReference>
<keyword evidence="2" id="KW-0472">Membrane</keyword>
<dbReference type="InterPro" id="IPR043128">
    <property type="entry name" value="Rev_trsase/Diguanyl_cyclase"/>
</dbReference>
<proteinExistence type="predicted"/>
<dbReference type="InterPro" id="IPR029787">
    <property type="entry name" value="Nucleotide_cyclase"/>
</dbReference>
<dbReference type="InterPro" id="IPR050469">
    <property type="entry name" value="Diguanylate_Cyclase"/>
</dbReference>
<dbReference type="SMART" id="SM00267">
    <property type="entry name" value="GGDEF"/>
    <property type="match status" value="1"/>
</dbReference>